<protein>
    <submittedName>
        <fullName evidence="4">Uncharacterized protein</fullName>
    </submittedName>
</protein>
<accession>A0A7M7HHN7</accession>
<dbReference type="PROSITE" id="PS50088">
    <property type="entry name" value="ANK_REPEAT"/>
    <property type="match status" value="1"/>
</dbReference>
<dbReference type="GeneID" id="100890698"/>
<dbReference type="InterPro" id="IPR002110">
    <property type="entry name" value="Ankyrin_rpt"/>
</dbReference>
<keyword evidence="2 3" id="KW-0040">ANK repeat</keyword>
<dbReference type="PROSITE" id="PS50297">
    <property type="entry name" value="ANK_REP_REGION"/>
    <property type="match status" value="1"/>
</dbReference>
<dbReference type="Pfam" id="PF12796">
    <property type="entry name" value="Ank_2"/>
    <property type="match status" value="1"/>
</dbReference>
<reference evidence="4" key="2">
    <citation type="submission" date="2021-01" db="UniProtKB">
        <authorList>
            <consortium name="EnsemblMetazoa"/>
        </authorList>
    </citation>
    <scope>IDENTIFICATION</scope>
</reference>
<dbReference type="SUPFAM" id="SSF48403">
    <property type="entry name" value="Ankyrin repeat"/>
    <property type="match status" value="1"/>
</dbReference>
<reference evidence="5" key="1">
    <citation type="submission" date="2015-02" db="EMBL/GenBank/DDBJ databases">
        <title>Genome sequencing for Strongylocentrotus purpuratus.</title>
        <authorList>
            <person name="Murali S."/>
            <person name="Liu Y."/>
            <person name="Vee V."/>
            <person name="English A."/>
            <person name="Wang M."/>
            <person name="Skinner E."/>
            <person name="Han Y."/>
            <person name="Muzny D.M."/>
            <person name="Worley K.C."/>
            <person name="Gibbs R.A."/>
        </authorList>
    </citation>
    <scope>NUCLEOTIDE SEQUENCE</scope>
</reference>
<dbReference type="KEGG" id="spu:100890698"/>
<dbReference type="InParanoid" id="A0A7M7HHN7"/>
<evidence type="ECO:0000256" key="1">
    <source>
        <dbReference type="ARBA" id="ARBA00022737"/>
    </source>
</evidence>
<dbReference type="Gene3D" id="1.25.40.20">
    <property type="entry name" value="Ankyrin repeat-containing domain"/>
    <property type="match status" value="1"/>
</dbReference>
<dbReference type="PANTHER" id="PTHR24173">
    <property type="entry name" value="ANKYRIN REPEAT CONTAINING"/>
    <property type="match status" value="1"/>
</dbReference>
<proteinExistence type="predicted"/>
<dbReference type="InterPro" id="IPR036770">
    <property type="entry name" value="Ankyrin_rpt-contain_sf"/>
</dbReference>
<feature type="repeat" description="ANK" evidence="3">
    <location>
        <begin position="72"/>
        <end position="104"/>
    </location>
</feature>
<keyword evidence="5" id="KW-1185">Reference proteome</keyword>
<evidence type="ECO:0000256" key="3">
    <source>
        <dbReference type="PROSITE-ProRule" id="PRU00023"/>
    </source>
</evidence>
<dbReference type="AlphaFoldDB" id="A0A7M7HHN7"/>
<sequence>MIDEASSSKKQVADSPWRCRDIRTMASGCSSGETLSEPAAGDLANAISQGTVTEEMLERCAQEGRIDVRNKEGQTPLMLACLKGLEDVVKFLLANGANPNSKSSKDGNTPLHYACMLLFEESEDTLSVKPSAKKRLLEQQKLRNPKLSIVKLLLKYRASVQNNIDGWSPVYVAAFYLLNDCVEFLLMGDDDIPLEDEIKAYALLGVLQANLGQLPEIHDAFYSFCRAINLQEGAGVSEGKVQTSELAACFSEISLKEFHKLEKSSESKELFPRMISSLKYSYFFPSLAYFAFLVMFNEEKVKRCFQVFSHVLASERCGRALLTTVVRQLDYAHDDCHHKWVARHMLSTHVTIFKNVHSACLLGVSDCLRYCFGTQLYDEIGTSVDILKSSLRDKETLMSIIQSRILRERPDEYNKLPSLTDQIMFTLMSDCHDIFDCKGSVSKQWCLVTLRYLLLRLLKSDNGSYHNYSANAGSTLLHMLASCISFPLTYHGSVREIMRYIQDLAQAFIRHGCSLDAVNKEGETARDILHNLELNLKEPHFEQVESFFSPPTTVLRLEEAAVRVVLRHKINYVDVLPLRLRKLVDVHVVTDLDFPVRLLEMIDGMSPEDIHRTEMKSLYPDLDSGFNVLGELYNFSSEENSESGDRSS</sequence>
<dbReference type="EnsemblMetazoa" id="XM_011670692">
    <property type="protein sequence ID" value="XP_011668994"/>
    <property type="gene ID" value="LOC100890698"/>
</dbReference>
<name>A0A7M7HHN7_STRPU</name>
<dbReference type="SMART" id="SM00248">
    <property type="entry name" value="ANK"/>
    <property type="match status" value="3"/>
</dbReference>
<evidence type="ECO:0000313" key="4">
    <source>
        <dbReference type="EnsemblMetazoa" id="XP_011668994"/>
    </source>
</evidence>
<organism evidence="4 5">
    <name type="scientific">Strongylocentrotus purpuratus</name>
    <name type="common">Purple sea urchin</name>
    <dbReference type="NCBI Taxonomy" id="7668"/>
    <lineage>
        <taxon>Eukaryota</taxon>
        <taxon>Metazoa</taxon>
        <taxon>Echinodermata</taxon>
        <taxon>Eleutherozoa</taxon>
        <taxon>Echinozoa</taxon>
        <taxon>Echinoidea</taxon>
        <taxon>Euechinoidea</taxon>
        <taxon>Echinacea</taxon>
        <taxon>Camarodonta</taxon>
        <taxon>Echinidea</taxon>
        <taxon>Strongylocentrotidae</taxon>
        <taxon>Strongylocentrotus</taxon>
    </lineage>
</organism>
<evidence type="ECO:0000256" key="2">
    <source>
        <dbReference type="ARBA" id="ARBA00023043"/>
    </source>
</evidence>
<keyword evidence="1" id="KW-0677">Repeat</keyword>
<dbReference type="OrthoDB" id="534630at2759"/>
<dbReference type="PANTHER" id="PTHR24173:SF83">
    <property type="entry name" value="SOCS BOX DOMAIN-CONTAINING PROTEIN"/>
    <property type="match status" value="1"/>
</dbReference>
<evidence type="ECO:0000313" key="5">
    <source>
        <dbReference type="Proteomes" id="UP000007110"/>
    </source>
</evidence>
<dbReference type="RefSeq" id="XP_011668994.2">
    <property type="nucleotide sequence ID" value="XM_011670692.2"/>
</dbReference>
<dbReference type="Proteomes" id="UP000007110">
    <property type="component" value="Unassembled WGS sequence"/>
</dbReference>